<evidence type="ECO:0008006" key="3">
    <source>
        <dbReference type="Google" id="ProtNLM"/>
    </source>
</evidence>
<organism evidence="1 2">
    <name type="scientific">Dyadobacter chenwenxiniae</name>
    <dbReference type="NCBI Taxonomy" id="2906456"/>
    <lineage>
        <taxon>Bacteria</taxon>
        <taxon>Pseudomonadati</taxon>
        <taxon>Bacteroidota</taxon>
        <taxon>Cytophagia</taxon>
        <taxon>Cytophagales</taxon>
        <taxon>Spirosomataceae</taxon>
        <taxon>Dyadobacter</taxon>
    </lineage>
</organism>
<keyword evidence="2" id="KW-1185">Reference proteome</keyword>
<dbReference type="InterPro" id="IPR036291">
    <property type="entry name" value="NAD(P)-bd_dom_sf"/>
</dbReference>
<sequence length="187" mass="21622">MNFSVIRSADTLWGSAAAMELAMQKRHLILLGKELPALESLSQKIRKHADVHVQYFQTDDASTQDIIAVCDYINMHYEVDMLFNFAEIGFEQKLEDYDIHQLDIKLKVNHAAGTLYLHQLLPNLLLHGHALVMQFWCCAAPMQPWQEALVNYNLHYAEFLNSQWKETGLIIKNFTVEVPRTEPVFTF</sequence>
<dbReference type="RefSeq" id="WP_234653363.1">
    <property type="nucleotide sequence ID" value="NZ_CP094997.1"/>
</dbReference>
<proteinExistence type="predicted"/>
<protein>
    <recommendedName>
        <fullName evidence="3">Short chain dehydrogenase</fullName>
    </recommendedName>
</protein>
<accession>A0A9X1PH62</accession>
<evidence type="ECO:0000313" key="1">
    <source>
        <dbReference type="EMBL" id="MCF0060541.1"/>
    </source>
</evidence>
<dbReference type="Proteomes" id="UP001139000">
    <property type="component" value="Unassembled WGS sequence"/>
</dbReference>
<dbReference type="Gene3D" id="3.40.50.720">
    <property type="entry name" value="NAD(P)-binding Rossmann-like Domain"/>
    <property type="match status" value="1"/>
</dbReference>
<dbReference type="SUPFAM" id="SSF51735">
    <property type="entry name" value="NAD(P)-binding Rossmann-fold domains"/>
    <property type="match status" value="1"/>
</dbReference>
<dbReference type="EMBL" id="JAJTTC010000001">
    <property type="protein sequence ID" value="MCF0060541.1"/>
    <property type="molecule type" value="Genomic_DNA"/>
</dbReference>
<reference evidence="1" key="1">
    <citation type="submission" date="2021-12" db="EMBL/GenBank/DDBJ databases">
        <title>Novel species in genus Dyadobacter.</title>
        <authorList>
            <person name="Ma C."/>
        </authorList>
    </citation>
    <scope>NUCLEOTIDE SEQUENCE</scope>
    <source>
        <strain evidence="1">LJ419</strain>
    </source>
</reference>
<gene>
    <name evidence="1" type="ORF">LXM26_03490</name>
</gene>
<name>A0A9X1PH62_9BACT</name>
<evidence type="ECO:0000313" key="2">
    <source>
        <dbReference type="Proteomes" id="UP001139000"/>
    </source>
</evidence>
<dbReference type="AlphaFoldDB" id="A0A9X1PH62"/>
<comment type="caution">
    <text evidence="1">The sequence shown here is derived from an EMBL/GenBank/DDBJ whole genome shotgun (WGS) entry which is preliminary data.</text>
</comment>